<evidence type="ECO:0000313" key="2">
    <source>
        <dbReference type="EMBL" id="KAG9320987.1"/>
    </source>
</evidence>
<protein>
    <recommendedName>
        <fullName evidence="1">GST N-terminal domain-containing protein</fullName>
    </recommendedName>
</protein>
<accession>A0A9P7ZYD4</accession>
<dbReference type="InterPro" id="IPR004045">
    <property type="entry name" value="Glutathione_S-Trfase_N"/>
</dbReference>
<dbReference type="Pfam" id="PF13417">
    <property type="entry name" value="GST_N_3"/>
    <property type="match status" value="1"/>
</dbReference>
<gene>
    <name evidence="2" type="ORF">KVV02_007715</name>
</gene>
<dbReference type="AlphaFoldDB" id="A0A9P7ZYD4"/>
<dbReference type="Pfam" id="PF22041">
    <property type="entry name" value="GST_C_7"/>
    <property type="match status" value="1"/>
</dbReference>
<dbReference type="InterPro" id="IPR036249">
    <property type="entry name" value="Thioredoxin-like_sf"/>
</dbReference>
<dbReference type="EMBL" id="JAIFTL010000240">
    <property type="protein sequence ID" value="KAG9320987.1"/>
    <property type="molecule type" value="Genomic_DNA"/>
</dbReference>
<dbReference type="SUPFAM" id="SSF52833">
    <property type="entry name" value="Thioredoxin-like"/>
    <property type="match status" value="1"/>
</dbReference>
<dbReference type="InterPro" id="IPR054416">
    <property type="entry name" value="GST_UstS-like_C"/>
</dbReference>
<proteinExistence type="predicted"/>
<evidence type="ECO:0000259" key="1">
    <source>
        <dbReference type="PROSITE" id="PS50404"/>
    </source>
</evidence>
<dbReference type="GO" id="GO:0005737">
    <property type="term" value="C:cytoplasm"/>
    <property type="evidence" value="ECO:0007669"/>
    <property type="project" value="TreeGrafter"/>
</dbReference>
<dbReference type="PROSITE" id="PS50404">
    <property type="entry name" value="GST_NTER"/>
    <property type="match status" value="1"/>
</dbReference>
<name>A0A9P7ZYD4_MORAP</name>
<dbReference type="Gene3D" id="3.40.30.10">
    <property type="entry name" value="Glutaredoxin"/>
    <property type="match status" value="1"/>
</dbReference>
<sequence length="233" mass="26286">MTDRLRLFEIVDAEQNSFSPMVWRAKLALNHKNISHETVPVTFVQIPAEIPKACPNVTAPTVPTMQVGNDHGIQDSLAIAEYLEKTYPDTPSIFGKTESEKNLHRFFESYVSNKLQPAIQGLVILNMYKQQDPQNAEYFKTSREKGGKTLEQLAGDKNQNIKDLKANLGLIHGAIKQGKFVCGEQPGWADFTLIAAFIWFNSFSPEEFDEAVLSAFDDNVLRGYWSLAQKLIY</sequence>
<dbReference type="InterPro" id="IPR050983">
    <property type="entry name" value="GST_Omega/HSP26"/>
</dbReference>
<reference evidence="2" key="1">
    <citation type="submission" date="2021-07" db="EMBL/GenBank/DDBJ databases">
        <title>Draft genome of Mortierella alpina, strain LL118, isolated from an aspen leaf litter sample.</title>
        <authorList>
            <person name="Yang S."/>
            <person name="Vinatzer B.A."/>
        </authorList>
    </citation>
    <scope>NUCLEOTIDE SEQUENCE</scope>
    <source>
        <strain evidence="2">LL118</strain>
    </source>
</reference>
<dbReference type="InterPro" id="IPR036282">
    <property type="entry name" value="Glutathione-S-Trfase_C_sf"/>
</dbReference>
<comment type="caution">
    <text evidence="2">The sequence shown here is derived from an EMBL/GenBank/DDBJ whole genome shotgun (WGS) entry which is preliminary data.</text>
</comment>
<dbReference type="Gene3D" id="1.20.1050.10">
    <property type="match status" value="1"/>
</dbReference>
<dbReference type="SUPFAM" id="SSF47616">
    <property type="entry name" value="GST C-terminal domain-like"/>
    <property type="match status" value="1"/>
</dbReference>
<evidence type="ECO:0000313" key="3">
    <source>
        <dbReference type="Proteomes" id="UP000717515"/>
    </source>
</evidence>
<organism evidence="2 3">
    <name type="scientific">Mortierella alpina</name>
    <name type="common">Oleaginous fungus</name>
    <name type="synonym">Mortierella renispora</name>
    <dbReference type="NCBI Taxonomy" id="64518"/>
    <lineage>
        <taxon>Eukaryota</taxon>
        <taxon>Fungi</taxon>
        <taxon>Fungi incertae sedis</taxon>
        <taxon>Mucoromycota</taxon>
        <taxon>Mortierellomycotina</taxon>
        <taxon>Mortierellomycetes</taxon>
        <taxon>Mortierellales</taxon>
        <taxon>Mortierellaceae</taxon>
        <taxon>Mortierella</taxon>
    </lineage>
</organism>
<dbReference type="SFLD" id="SFLDS00019">
    <property type="entry name" value="Glutathione_Transferase_(cytos"/>
    <property type="match status" value="1"/>
</dbReference>
<dbReference type="PANTHER" id="PTHR43968">
    <property type="match status" value="1"/>
</dbReference>
<dbReference type="PANTHER" id="PTHR43968:SF6">
    <property type="entry name" value="GLUTATHIONE S-TRANSFERASE OMEGA"/>
    <property type="match status" value="1"/>
</dbReference>
<dbReference type="Proteomes" id="UP000717515">
    <property type="component" value="Unassembled WGS sequence"/>
</dbReference>
<feature type="domain" description="GST N-terminal" evidence="1">
    <location>
        <begin position="9"/>
        <end position="91"/>
    </location>
</feature>
<dbReference type="InterPro" id="IPR040079">
    <property type="entry name" value="Glutathione_S-Trfase"/>
</dbReference>